<feature type="domain" description="FAD dependent oxidoreductase" evidence="1">
    <location>
        <begin position="8"/>
        <end position="208"/>
    </location>
</feature>
<dbReference type="InterPro" id="IPR052745">
    <property type="entry name" value="G3P_Oxidase/Oxidoreductase"/>
</dbReference>
<dbReference type="Gene3D" id="3.50.50.60">
    <property type="entry name" value="FAD/NAD(P)-binding domain"/>
    <property type="match status" value="1"/>
</dbReference>
<dbReference type="Gene3D" id="3.30.9.10">
    <property type="entry name" value="D-Amino Acid Oxidase, subunit A, domain 2"/>
    <property type="match status" value="1"/>
</dbReference>
<organism evidence="2">
    <name type="scientific">Eubacterium limosum</name>
    <dbReference type="NCBI Taxonomy" id="1736"/>
    <lineage>
        <taxon>Bacteria</taxon>
        <taxon>Bacillati</taxon>
        <taxon>Bacillota</taxon>
        <taxon>Clostridia</taxon>
        <taxon>Eubacteriales</taxon>
        <taxon>Eubacteriaceae</taxon>
        <taxon>Eubacterium</taxon>
    </lineage>
</organism>
<dbReference type="AlphaFoldDB" id="A0A6N3C636"/>
<sequence length="379" mass="43666">MIMIYDKIIIGAGLYGLYAALFSAKQGDNVLVLEYETEAFKRATYINQARVHMGYHYPRSYSTAIKSAGYFERFVKDYGFCIYKEFEKIYATSSSFSWTNAEQFRKFCNTAKIKCSTLDPNEFFNKNMCDGAFSTQEYTYDAMILRDYFLNELSKYSNVQIKYNVRIKHIKKKRDYFSIQTLDGTDIESDFVLNATYASTNQISNQLGYEPFKIKYELCEIILCEVDDILKNIGITVMDGPFFSIMPFGKTKLHSLTSVTFTPHKTSYSCLPDFECQERSNGECTPEQLGNCNDCPAKPNSAWPYMSSMAKKYLKDKYKFYYKGSLFSMKPILKASEIDDSRPTVIKVLEDSPTFISVLSGKINTVYDLDEILKSRGRK</sequence>
<gene>
    <name evidence="2" type="ORF">ELLFYP34_02668</name>
</gene>
<reference evidence="2" key="1">
    <citation type="submission" date="2019-11" db="EMBL/GenBank/DDBJ databases">
        <authorList>
            <person name="Feng L."/>
        </authorList>
    </citation>
    <scope>NUCLEOTIDE SEQUENCE</scope>
    <source>
        <strain evidence="2">ElimosumLFYP34</strain>
    </source>
</reference>
<dbReference type="EMBL" id="CACRTR010000007">
    <property type="protein sequence ID" value="VYU09277.1"/>
    <property type="molecule type" value="Genomic_DNA"/>
</dbReference>
<dbReference type="InterPro" id="IPR036188">
    <property type="entry name" value="FAD/NAD-bd_sf"/>
</dbReference>
<evidence type="ECO:0000313" key="2">
    <source>
        <dbReference type="EMBL" id="VYU09277.1"/>
    </source>
</evidence>
<dbReference type="PANTHER" id="PTHR42720">
    <property type="entry name" value="GLYCEROL-3-PHOSPHATE DEHYDROGENASE"/>
    <property type="match status" value="1"/>
</dbReference>
<accession>A0A6N3C636</accession>
<proteinExistence type="predicted"/>
<dbReference type="PANTHER" id="PTHR42720:SF1">
    <property type="entry name" value="GLYCEROL 3-PHOSPHATE OXIDASE"/>
    <property type="match status" value="1"/>
</dbReference>
<dbReference type="SUPFAM" id="SSF51905">
    <property type="entry name" value="FAD/NAD(P)-binding domain"/>
    <property type="match status" value="1"/>
</dbReference>
<evidence type="ECO:0000259" key="1">
    <source>
        <dbReference type="Pfam" id="PF01266"/>
    </source>
</evidence>
<protein>
    <submittedName>
        <fullName evidence="2">FAD dependent oxidoreductase</fullName>
    </submittedName>
</protein>
<dbReference type="InterPro" id="IPR006076">
    <property type="entry name" value="FAD-dep_OxRdtase"/>
</dbReference>
<name>A0A6N3C636_EUBLI</name>
<dbReference type="Pfam" id="PF01266">
    <property type="entry name" value="DAO"/>
    <property type="match status" value="1"/>
</dbReference>